<reference evidence="11" key="1">
    <citation type="journal article" date="2020" name="Nature">
        <title>Giant virus diversity and host interactions through global metagenomics.</title>
        <authorList>
            <person name="Schulz F."/>
            <person name="Roux S."/>
            <person name="Paez-Espino D."/>
            <person name="Jungbluth S."/>
            <person name="Walsh D.A."/>
            <person name="Denef V.J."/>
            <person name="McMahon K.D."/>
            <person name="Konstantinidis K.T."/>
            <person name="Eloe-Fadrosh E.A."/>
            <person name="Kyrpides N.C."/>
            <person name="Woyke T."/>
        </authorList>
    </citation>
    <scope>NUCLEOTIDE SEQUENCE</scope>
    <source>
        <strain evidence="11">GVMAG-M-3300023174-130</strain>
    </source>
</reference>
<dbReference type="InterPro" id="IPR006426">
    <property type="entry name" value="Asn_synth_AEB"/>
</dbReference>
<evidence type="ECO:0000256" key="3">
    <source>
        <dbReference type="ARBA" id="ARBA00022598"/>
    </source>
</evidence>
<dbReference type="GO" id="GO:0005829">
    <property type="term" value="C:cytosol"/>
    <property type="evidence" value="ECO:0007669"/>
    <property type="project" value="TreeGrafter"/>
</dbReference>
<comment type="pathway">
    <text evidence="1">Amino-acid biosynthesis; L-asparagine biosynthesis; L-asparagine from L-aspartate (L-Gln route): step 1/1.</text>
</comment>
<evidence type="ECO:0000256" key="5">
    <source>
        <dbReference type="ARBA" id="ARBA00022741"/>
    </source>
</evidence>
<dbReference type="InterPro" id="IPR014729">
    <property type="entry name" value="Rossmann-like_a/b/a_fold"/>
</dbReference>
<dbReference type="Pfam" id="PF00733">
    <property type="entry name" value="Asn_synthase"/>
    <property type="match status" value="2"/>
</dbReference>
<evidence type="ECO:0000256" key="4">
    <source>
        <dbReference type="ARBA" id="ARBA00022605"/>
    </source>
</evidence>
<name>A0A6C0D813_9ZZZZ</name>
<evidence type="ECO:0000256" key="1">
    <source>
        <dbReference type="ARBA" id="ARBA00005187"/>
    </source>
</evidence>
<dbReference type="InterPro" id="IPR029055">
    <property type="entry name" value="Ntn_hydrolases_N"/>
</dbReference>
<organism evidence="11">
    <name type="scientific">viral metagenome</name>
    <dbReference type="NCBI Taxonomy" id="1070528"/>
    <lineage>
        <taxon>unclassified sequences</taxon>
        <taxon>metagenomes</taxon>
        <taxon>organismal metagenomes</taxon>
    </lineage>
</organism>
<evidence type="ECO:0000256" key="9">
    <source>
        <dbReference type="ARBA" id="ARBA00048741"/>
    </source>
</evidence>
<dbReference type="GO" id="GO:0004066">
    <property type="term" value="F:asparagine synthase (glutamine-hydrolyzing) activity"/>
    <property type="evidence" value="ECO:0007669"/>
    <property type="project" value="UniProtKB-EC"/>
</dbReference>
<protein>
    <recommendedName>
        <fullName evidence="2">asparagine synthase (glutamine-hydrolyzing)</fullName>
        <ecNumber evidence="2">6.3.5.4</ecNumber>
    </recommendedName>
    <alternativeName>
        <fullName evidence="8">Glutamine-dependent asparagine synthetase</fullName>
    </alternativeName>
</protein>
<dbReference type="InterPro" id="IPR001962">
    <property type="entry name" value="Asn_synthase"/>
</dbReference>
<evidence type="ECO:0000256" key="7">
    <source>
        <dbReference type="ARBA" id="ARBA00022888"/>
    </source>
</evidence>
<dbReference type="AlphaFoldDB" id="A0A6C0D813"/>
<comment type="catalytic activity">
    <reaction evidence="9">
        <text>L-aspartate + L-glutamine + ATP + H2O = L-asparagine + L-glutamate + AMP + diphosphate + H(+)</text>
        <dbReference type="Rhea" id="RHEA:12228"/>
        <dbReference type="ChEBI" id="CHEBI:15377"/>
        <dbReference type="ChEBI" id="CHEBI:15378"/>
        <dbReference type="ChEBI" id="CHEBI:29985"/>
        <dbReference type="ChEBI" id="CHEBI:29991"/>
        <dbReference type="ChEBI" id="CHEBI:30616"/>
        <dbReference type="ChEBI" id="CHEBI:33019"/>
        <dbReference type="ChEBI" id="CHEBI:58048"/>
        <dbReference type="ChEBI" id="CHEBI:58359"/>
        <dbReference type="ChEBI" id="CHEBI:456215"/>
        <dbReference type="EC" id="6.3.5.4"/>
    </reaction>
</comment>
<dbReference type="PROSITE" id="PS51278">
    <property type="entry name" value="GATASE_TYPE_2"/>
    <property type="match status" value="1"/>
</dbReference>
<proteinExistence type="predicted"/>
<dbReference type="InterPro" id="IPR017932">
    <property type="entry name" value="GATase_2_dom"/>
</dbReference>
<dbReference type="PANTHER" id="PTHR11772">
    <property type="entry name" value="ASPARAGINE SYNTHETASE"/>
    <property type="match status" value="1"/>
</dbReference>
<dbReference type="NCBIfam" id="TIGR01536">
    <property type="entry name" value="asn_synth_AEB"/>
    <property type="match status" value="1"/>
</dbReference>
<dbReference type="PIRSF" id="PIRSF001589">
    <property type="entry name" value="Asn_synthetase_glu-h"/>
    <property type="match status" value="1"/>
</dbReference>
<dbReference type="InterPro" id="IPR050795">
    <property type="entry name" value="Asn_Synthetase"/>
</dbReference>
<dbReference type="SUPFAM" id="SSF52402">
    <property type="entry name" value="Adenine nucleotide alpha hydrolases-like"/>
    <property type="match status" value="1"/>
</dbReference>
<evidence type="ECO:0000256" key="8">
    <source>
        <dbReference type="ARBA" id="ARBA00030234"/>
    </source>
</evidence>
<evidence type="ECO:0000256" key="2">
    <source>
        <dbReference type="ARBA" id="ARBA00012737"/>
    </source>
</evidence>
<dbReference type="CDD" id="cd01991">
    <property type="entry name" value="Asn_synthase_B_C"/>
    <property type="match status" value="1"/>
</dbReference>
<dbReference type="EC" id="6.3.5.4" evidence="2"/>
<keyword evidence="7" id="KW-0061">Asparagine biosynthesis</keyword>
<dbReference type="SUPFAM" id="SSF56235">
    <property type="entry name" value="N-terminal nucleophile aminohydrolases (Ntn hydrolases)"/>
    <property type="match status" value="1"/>
</dbReference>
<dbReference type="Gene3D" id="3.40.50.620">
    <property type="entry name" value="HUPs"/>
    <property type="match status" value="1"/>
</dbReference>
<evidence type="ECO:0000259" key="10">
    <source>
        <dbReference type="PROSITE" id="PS51278"/>
    </source>
</evidence>
<dbReference type="GO" id="GO:0006529">
    <property type="term" value="P:asparagine biosynthetic process"/>
    <property type="evidence" value="ECO:0007669"/>
    <property type="project" value="UniProtKB-KW"/>
</dbReference>
<keyword evidence="6" id="KW-0067">ATP-binding</keyword>
<feature type="domain" description="Glutamine amidotransferase type-2" evidence="10">
    <location>
        <begin position="2"/>
        <end position="205"/>
    </location>
</feature>
<keyword evidence="3" id="KW-0436">Ligase</keyword>
<dbReference type="Pfam" id="PF13537">
    <property type="entry name" value="GATase_7"/>
    <property type="match status" value="1"/>
</dbReference>
<evidence type="ECO:0000313" key="11">
    <source>
        <dbReference type="EMBL" id="QHT12918.1"/>
    </source>
</evidence>
<dbReference type="PANTHER" id="PTHR11772:SF23">
    <property type="entry name" value="ASPARAGINE SYNTHETASE [GLUTAMINE-HYDROLYZING]"/>
    <property type="match status" value="1"/>
</dbReference>
<dbReference type="EMBL" id="MN739552">
    <property type="protein sequence ID" value="QHT12918.1"/>
    <property type="molecule type" value="Genomic_DNA"/>
</dbReference>
<accession>A0A6C0D813</accession>
<dbReference type="GO" id="GO:0005524">
    <property type="term" value="F:ATP binding"/>
    <property type="evidence" value="ECO:0007669"/>
    <property type="project" value="UniProtKB-KW"/>
</dbReference>
<dbReference type="Gene3D" id="3.60.20.10">
    <property type="entry name" value="Glutamine Phosphoribosylpyrophosphate, subunit 1, domain 1"/>
    <property type="match status" value="1"/>
</dbReference>
<evidence type="ECO:0000256" key="6">
    <source>
        <dbReference type="ARBA" id="ARBA00022840"/>
    </source>
</evidence>
<keyword evidence="4" id="KW-0028">Amino-acid biosynthesis</keyword>
<sequence>MCGIFALLNNDSFQHEFINEQFMKGQKRGPEFSKLQLVTSLCLFGFHRLAINGLNSTSNQPIIIDDIVLICNGEIYNYKELYNIMNIEPTTQSDCEVIIHLYKKYGMKQTLQMLDGVFAFVLCDFNVYNTTSKIYFARDPYGVRPLYILKPYNINYNDENNSFKLKNNIYSCASELKVLSEFSKELPNHTIEHFQPGTYSKFTMEFKALSLWKQTKEYVKYHSTGFSSIISEINFDLKDDLKNIRYYLCEAVKKRVLITERPIASLLSGGLDSSLITAIVNEIHKEHSTKPLETFSIGLEGSEDLKYAKIVATYLGTNHTEILVTEQDFIDAIPEVIYAIESYDTTTVRASIGNYLLGKYISQNSDAKVIFNGDGSDELCGGYLYMHMAPDAIEFDKECRRLLKDIHAFDVLRSDKCISSHGLEPRTPFLDRTWVQFYLSIHPQLRYHPDYNQCEKYLLRLAFSEENFLDSNGSALLPKEVLWRRKEAFSDGVSKTSRSLYEIIQEKVASLDSKSISTNHNHYHSHNTPDTIEKNYYRNIFESHYPNLGKVVPYFWMPRYIDAKDASARTLSIYNKSNNKSNKSGSL</sequence>
<keyword evidence="5" id="KW-0547">Nucleotide-binding</keyword>